<accession>A0A1H6LXX7</accession>
<protein>
    <submittedName>
        <fullName evidence="1">Uncharacterized protein</fullName>
    </submittedName>
</protein>
<name>A0A1H6LXX7_9GAMM</name>
<sequence length="96" mass="10687">MGNLKTLIAIVSKKISYPLSTISYPLSTISYPYQQLVTLYQQLVTLSSTISYLSSTISYPCCPTDTITKVKTITALKLLKFFIKLVLKSKGKRCGK</sequence>
<dbReference type="RefSeq" id="WP_195910124.1">
    <property type="nucleotide sequence ID" value="NZ_CDSC02000305.1"/>
</dbReference>
<organism evidence="1 2">
    <name type="scientific">Bathymodiolus azoricus thioautotrophic gill symbiont</name>
    <dbReference type="NCBI Taxonomy" id="235205"/>
    <lineage>
        <taxon>Bacteria</taxon>
        <taxon>Pseudomonadati</taxon>
        <taxon>Pseudomonadota</taxon>
        <taxon>Gammaproteobacteria</taxon>
        <taxon>sulfur-oxidizing symbionts</taxon>
    </lineage>
</organism>
<dbReference type="EMBL" id="CDSC02000305">
    <property type="protein sequence ID" value="SEH90423.1"/>
    <property type="molecule type" value="Genomic_DNA"/>
</dbReference>
<gene>
    <name evidence="1" type="ORF">BAZSYMA_ACONTIG219075_0</name>
</gene>
<dbReference type="Proteomes" id="UP000198988">
    <property type="component" value="Unassembled WGS sequence"/>
</dbReference>
<evidence type="ECO:0000313" key="1">
    <source>
        <dbReference type="EMBL" id="SEH90423.1"/>
    </source>
</evidence>
<evidence type="ECO:0000313" key="2">
    <source>
        <dbReference type="Proteomes" id="UP000198988"/>
    </source>
</evidence>
<proteinExistence type="predicted"/>
<dbReference type="AlphaFoldDB" id="A0A1H6LXX7"/>
<reference evidence="2" key="1">
    <citation type="submission" date="2016-06" db="EMBL/GenBank/DDBJ databases">
        <authorList>
            <person name="Petersen J."/>
            <person name="Sayavedra L."/>
        </authorList>
    </citation>
    <scope>NUCLEOTIDE SEQUENCE [LARGE SCALE GENOMIC DNA]</scope>
    <source>
        <strain evidence="2">BazSymA</strain>
    </source>
</reference>